<feature type="region of interest" description="Disordered" evidence="7">
    <location>
        <begin position="511"/>
        <end position="538"/>
    </location>
</feature>
<dbReference type="InterPro" id="IPR014014">
    <property type="entry name" value="RNA_helicase_DEAD_Q_motif"/>
</dbReference>
<dbReference type="SUPFAM" id="SSF52540">
    <property type="entry name" value="P-loop containing nucleoside triphosphate hydrolases"/>
    <property type="match status" value="2"/>
</dbReference>
<feature type="domain" description="Helicase C-terminal" evidence="9">
    <location>
        <begin position="355"/>
        <end position="509"/>
    </location>
</feature>
<evidence type="ECO:0000256" key="1">
    <source>
        <dbReference type="ARBA" id="ARBA00012552"/>
    </source>
</evidence>
<dbReference type="SMART" id="SM00487">
    <property type="entry name" value="DEXDc"/>
    <property type="match status" value="1"/>
</dbReference>
<feature type="compositionally biased region" description="Acidic residues" evidence="7">
    <location>
        <begin position="520"/>
        <end position="538"/>
    </location>
</feature>
<dbReference type="EC" id="3.6.4.13" evidence="1"/>
<accession>A0ABM1HVX7</accession>
<sequence length="538" mass="61496">MLFRYCNLCYQNITVSIINLRKYGKRVGAKRFKKREVKKQIALTPEERKLKTPIILCKRPMFNFYKGDIYSKYEPIPLNSKGWNRSDSKGDHFCIYPEKTLTSNEDIQKSTFEEFNLDPSLYKKLEELEYTTPLEIQKRAIPKILRGLNTIIAAETGCGKTMAYLVPLIDQILNWKPMLERSYNSPLGLIVTPSRELAIQIGEEARKLSNGLDISTKILTGGKTKRMILKLPMNDVDLVIASFGVISKLTTSKLYKLNCVKHIVLDEADALFHETFEEKLNVFMKRLPIAYQQTIDENGMPKNAQLTLASATMPQRISEVLGNIVNADSLVKIVTEQLHRISVPQTFVRMGPSQKPYQLLKFIKPKVKSKEPVIIFSNNTATCDFINMFLEDCGINNVCLNGNMPLELKQGKYKEFKNGKVNILSTTNMGSRGLDTIMVRHILNYEFPMDTADYIHRCGRVGRVGSHQDCKIVNFISSPLEIRMVQKIEKAIRKKKPIPIFNIMNEHVEDNLEPLSSPDDAQEDDIIEDINDEDSIPY</sequence>
<organism evidence="11 12">
    <name type="scientific">Polistes dominula</name>
    <name type="common">European paper wasp</name>
    <name type="synonym">Vespa dominula</name>
    <dbReference type="NCBI Taxonomy" id="743375"/>
    <lineage>
        <taxon>Eukaryota</taxon>
        <taxon>Metazoa</taxon>
        <taxon>Ecdysozoa</taxon>
        <taxon>Arthropoda</taxon>
        <taxon>Hexapoda</taxon>
        <taxon>Insecta</taxon>
        <taxon>Pterygota</taxon>
        <taxon>Neoptera</taxon>
        <taxon>Endopterygota</taxon>
        <taxon>Hymenoptera</taxon>
        <taxon>Apocrita</taxon>
        <taxon>Aculeata</taxon>
        <taxon>Vespoidea</taxon>
        <taxon>Vespidae</taxon>
        <taxon>Polistinae</taxon>
        <taxon>Polistini</taxon>
        <taxon>Polistes</taxon>
    </lineage>
</organism>
<gene>
    <name evidence="12" type="primary">LOC107064208</name>
</gene>
<feature type="short sequence motif" description="Q motif" evidence="6">
    <location>
        <begin position="110"/>
        <end position="138"/>
    </location>
</feature>
<dbReference type="PANTHER" id="PTHR47959:SF1">
    <property type="entry name" value="ATP-DEPENDENT RNA HELICASE DBPA"/>
    <property type="match status" value="1"/>
</dbReference>
<evidence type="ECO:0000256" key="2">
    <source>
        <dbReference type="ARBA" id="ARBA00022741"/>
    </source>
</evidence>
<dbReference type="Proteomes" id="UP000694924">
    <property type="component" value="Unplaced"/>
</dbReference>
<dbReference type="InterPro" id="IPR014001">
    <property type="entry name" value="Helicase_ATP-bd"/>
</dbReference>
<evidence type="ECO:0000259" key="10">
    <source>
        <dbReference type="PROSITE" id="PS51195"/>
    </source>
</evidence>
<evidence type="ECO:0000256" key="5">
    <source>
        <dbReference type="ARBA" id="ARBA00022840"/>
    </source>
</evidence>
<evidence type="ECO:0000259" key="9">
    <source>
        <dbReference type="PROSITE" id="PS51194"/>
    </source>
</evidence>
<dbReference type="InterPro" id="IPR027417">
    <property type="entry name" value="P-loop_NTPase"/>
</dbReference>
<feature type="domain" description="Helicase ATP-binding" evidence="8">
    <location>
        <begin position="141"/>
        <end position="331"/>
    </location>
</feature>
<dbReference type="Gene3D" id="3.40.50.300">
    <property type="entry name" value="P-loop containing nucleotide triphosphate hydrolases"/>
    <property type="match status" value="2"/>
</dbReference>
<dbReference type="Pfam" id="PF00271">
    <property type="entry name" value="Helicase_C"/>
    <property type="match status" value="1"/>
</dbReference>
<dbReference type="InterPro" id="IPR050079">
    <property type="entry name" value="DEAD_box_RNA_helicase"/>
</dbReference>
<dbReference type="InterPro" id="IPR011545">
    <property type="entry name" value="DEAD/DEAH_box_helicase_dom"/>
</dbReference>
<keyword evidence="3" id="KW-0378">Hydrolase</keyword>
<dbReference type="GO" id="GO:0004386">
    <property type="term" value="F:helicase activity"/>
    <property type="evidence" value="ECO:0007669"/>
    <property type="project" value="UniProtKB-KW"/>
</dbReference>
<name>A0ABM1HVX7_POLDO</name>
<evidence type="ECO:0000256" key="4">
    <source>
        <dbReference type="ARBA" id="ARBA00022806"/>
    </source>
</evidence>
<keyword evidence="2" id="KW-0547">Nucleotide-binding</keyword>
<dbReference type="CDD" id="cd18787">
    <property type="entry name" value="SF2_C_DEAD"/>
    <property type="match status" value="1"/>
</dbReference>
<evidence type="ECO:0000313" key="11">
    <source>
        <dbReference type="Proteomes" id="UP000694924"/>
    </source>
</evidence>
<dbReference type="RefSeq" id="XP_015172114.1">
    <property type="nucleotide sequence ID" value="XM_015316628.1"/>
</dbReference>
<reference evidence="12" key="1">
    <citation type="submission" date="2025-08" db="UniProtKB">
        <authorList>
            <consortium name="RefSeq"/>
        </authorList>
    </citation>
    <scope>IDENTIFICATION</scope>
    <source>
        <tissue evidence="12">Whole body</tissue>
    </source>
</reference>
<feature type="domain" description="DEAD-box RNA helicase Q" evidence="10">
    <location>
        <begin position="110"/>
        <end position="138"/>
    </location>
</feature>
<keyword evidence="4 12" id="KW-0347">Helicase</keyword>
<dbReference type="Pfam" id="PF00270">
    <property type="entry name" value="DEAD"/>
    <property type="match status" value="1"/>
</dbReference>
<dbReference type="PROSITE" id="PS51194">
    <property type="entry name" value="HELICASE_CTER"/>
    <property type="match status" value="1"/>
</dbReference>
<keyword evidence="11" id="KW-1185">Reference proteome</keyword>
<evidence type="ECO:0000313" key="12">
    <source>
        <dbReference type="RefSeq" id="XP_015172114.1"/>
    </source>
</evidence>
<evidence type="ECO:0000256" key="7">
    <source>
        <dbReference type="SAM" id="MobiDB-lite"/>
    </source>
</evidence>
<evidence type="ECO:0000256" key="3">
    <source>
        <dbReference type="ARBA" id="ARBA00022801"/>
    </source>
</evidence>
<evidence type="ECO:0000256" key="6">
    <source>
        <dbReference type="PROSITE-ProRule" id="PRU00552"/>
    </source>
</evidence>
<keyword evidence="5" id="KW-0067">ATP-binding</keyword>
<dbReference type="GeneID" id="107064208"/>
<protein>
    <recommendedName>
        <fullName evidence="1">RNA helicase</fullName>
        <ecNumber evidence="1">3.6.4.13</ecNumber>
    </recommendedName>
</protein>
<proteinExistence type="predicted"/>
<dbReference type="PROSITE" id="PS51192">
    <property type="entry name" value="HELICASE_ATP_BIND_1"/>
    <property type="match status" value="1"/>
</dbReference>
<dbReference type="PANTHER" id="PTHR47959">
    <property type="entry name" value="ATP-DEPENDENT RNA HELICASE RHLE-RELATED"/>
    <property type="match status" value="1"/>
</dbReference>
<dbReference type="InterPro" id="IPR001650">
    <property type="entry name" value="Helicase_C-like"/>
</dbReference>
<dbReference type="SMART" id="SM00490">
    <property type="entry name" value="HELICc"/>
    <property type="match status" value="1"/>
</dbReference>
<evidence type="ECO:0000259" key="8">
    <source>
        <dbReference type="PROSITE" id="PS51192"/>
    </source>
</evidence>
<dbReference type="PROSITE" id="PS51195">
    <property type="entry name" value="Q_MOTIF"/>
    <property type="match status" value="1"/>
</dbReference>